<dbReference type="EMBL" id="JAWDHD010000011">
    <property type="protein sequence ID" value="MDU0249912.1"/>
    <property type="molecule type" value="Genomic_DNA"/>
</dbReference>
<dbReference type="EMBL" id="JAJCQG010000084">
    <property type="protein sequence ID" value="MCB7283130.1"/>
    <property type="molecule type" value="Genomic_DNA"/>
</dbReference>
<protein>
    <submittedName>
        <fullName evidence="2 11">Mobilization protein</fullName>
    </submittedName>
</protein>
<dbReference type="Proteomes" id="UP001199363">
    <property type="component" value="Unassembled WGS sequence"/>
</dbReference>
<dbReference type="EMBL" id="WDAX01000059">
    <property type="protein sequence ID" value="KAB6568442.1"/>
    <property type="molecule type" value="Genomic_DNA"/>
</dbReference>
<organism evidence="11 14">
    <name type="scientific">Phocaeicola vulgatus</name>
    <name type="common">Bacteroides vulgatus</name>
    <dbReference type="NCBI Taxonomy" id="821"/>
    <lineage>
        <taxon>Bacteria</taxon>
        <taxon>Pseudomonadati</taxon>
        <taxon>Bacteroidota</taxon>
        <taxon>Bacteroidia</taxon>
        <taxon>Bacteroidales</taxon>
        <taxon>Bacteroidaceae</taxon>
        <taxon>Phocaeicola</taxon>
    </lineage>
</organism>
<dbReference type="EMBL" id="JAWDHD010000013">
    <property type="protein sequence ID" value="MDU0250840.1"/>
    <property type="molecule type" value="Genomic_DNA"/>
</dbReference>
<evidence type="ECO:0000313" key="7">
    <source>
        <dbReference type="EMBL" id="MDU0249421.1"/>
    </source>
</evidence>
<keyword evidence="1" id="KW-0175">Coiled coil</keyword>
<dbReference type="EMBL" id="WCIF01000064">
    <property type="protein sequence ID" value="KAB5429092.1"/>
    <property type="molecule type" value="Genomic_DNA"/>
</dbReference>
<dbReference type="EMBL" id="JAWDHD010000012">
    <property type="protein sequence ID" value="MDU0250787.1"/>
    <property type="molecule type" value="Genomic_DNA"/>
</dbReference>
<evidence type="ECO:0000313" key="11">
    <source>
        <dbReference type="EMBL" id="MDU0251681.1"/>
    </source>
</evidence>
<proteinExistence type="predicted"/>
<evidence type="ECO:0000313" key="14">
    <source>
        <dbReference type="Proteomes" id="UP001181258"/>
    </source>
</evidence>
<comment type="caution">
    <text evidence="11">The sequence shown here is derived from an EMBL/GenBank/DDBJ whole genome shotgun (WGS) entry which is preliminary data.</text>
</comment>
<dbReference type="Proteomes" id="UP000462885">
    <property type="component" value="Unassembled WGS sequence"/>
</dbReference>
<evidence type="ECO:0000256" key="1">
    <source>
        <dbReference type="SAM" id="Coils"/>
    </source>
</evidence>
<reference evidence="4" key="3">
    <citation type="submission" date="2021-10" db="EMBL/GenBank/DDBJ databases">
        <title>Collection of gut derived symbiotic bacterial strains cultured from healthy donors.</title>
        <authorList>
            <person name="Lin H."/>
            <person name="Littmann E."/>
            <person name="Kohout C."/>
            <person name="Pamer E.G."/>
        </authorList>
    </citation>
    <scope>NUCLEOTIDE SEQUENCE</scope>
    <source>
        <strain evidence="4">DFI.1.167</strain>
    </source>
</reference>
<evidence type="ECO:0000313" key="5">
    <source>
        <dbReference type="EMBL" id="MDU0248705.1"/>
    </source>
</evidence>
<dbReference type="EMBL" id="JAWDHD010000010">
    <property type="protein sequence ID" value="MDU0248769.1"/>
    <property type="molecule type" value="Genomic_DNA"/>
</dbReference>
<evidence type="ECO:0000313" key="3">
    <source>
        <dbReference type="EMBL" id="KAB6568442.1"/>
    </source>
</evidence>
<evidence type="ECO:0000313" key="13">
    <source>
        <dbReference type="Proteomes" id="UP000462922"/>
    </source>
</evidence>
<dbReference type="EMBL" id="JAWDHD010000011">
    <property type="protein sequence ID" value="MDU0249421.1"/>
    <property type="molecule type" value="Genomic_DNA"/>
</dbReference>
<evidence type="ECO:0000313" key="9">
    <source>
        <dbReference type="EMBL" id="MDU0250787.1"/>
    </source>
</evidence>
<dbReference type="Proteomes" id="UP000462922">
    <property type="component" value="Unassembled WGS sequence"/>
</dbReference>
<dbReference type="RefSeq" id="WP_008670783.1">
    <property type="nucleotide sequence ID" value="NZ_BAABZK010000001.1"/>
</dbReference>
<dbReference type="Proteomes" id="UP001181258">
    <property type="component" value="Unassembled WGS sequence"/>
</dbReference>
<reference evidence="11" key="4">
    <citation type="submission" date="2023-10" db="EMBL/GenBank/DDBJ databases">
        <title>Genome of potential pathogenic bacteria in Crohn's disease.</title>
        <authorList>
            <person name="Rodriguez-Palacios A."/>
        </authorList>
    </citation>
    <scope>NUCLEOTIDE SEQUENCE</scope>
    <source>
        <strain evidence="11">CavFT-hAR107</strain>
    </source>
</reference>
<dbReference type="AlphaFoldDB" id="A0A174S8F2"/>
<reference evidence="2 12" key="2">
    <citation type="submission" date="2019-10" db="EMBL/GenBank/DDBJ databases">
        <title>Genome Sequence and Assembly of iSURF_14.</title>
        <authorList>
            <person name="Wucher B.R."/>
            <person name="Ruoff K.L."/>
            <person name="Price C.E."/>
            <person name="Valls R.R."/>
            <person name="O'Toole G.A."/>
        </authorList>
    </citation>
    <scope>NUCLEOTIDE SEQUENCE [LARGE SCALE GENOMIC DNA]</scope>
    <source>
        <strain evidence="2 12">ANK132K_3B</strain>
    </source>
</reference>
<reference evidence="3 13" key="1">
    <citation type="journal article" date="2019" name="Nat. Med.">
        <title>A library of human gut bacterial isolates paired with longitudinal multiomics data enables mechanistic microbiome research.</title>
        <authorList>
            <person name="Poyet M."/>
            <person name="Groussin M."/>
            <person name="Gibbons S.M."/>
            <person name="Avila-Pacheco J."/>
            <person name="Jiang X."/>
            <person name="Kearney S.M."/>
            <person name="Perrotta A.R."/>
            <person name="Berdy B."/>
            <person name="Zhao S."/>
            <person name="Lieberman T.D."/>
            <person name="Swanson P.K."/>
            <person name="Smith M."/>
            <person name="Roesemann S."/>
            <person name="Alexander J.E."/>
            <person name="Rich S.A."/>
            <person name="Livny J."/>
            <person name="Vlamakis H."/>
            <person name="Clish C."/>
            <person name="Bullock K."/>
            <person name="Deik A."/>
            <person name="Scott J."/>
            <person name="Pierce K.A."/>
            <person name="Xavier R.J."/>
            <person name="Alm E.J."/>
        </authorList>
    </citation>
    <scope>NUCLEOTIDE SEQUENCE [LARGE SCALE GENOMIC DNA]</scope>
    <source>
        <strain evidence="3 13">BIOML-A110</strain>
    </source>
</reference>
<evidence type="ECO:0000313" key="12">
    <source>
        <dbReference type="Proteomes" id="UP000462885"/>
    </source>
</evidence>
<evidence type="ECO:0000313" key="2">
    <source>
        <dbReference type="EMBL" id="KAB5429092.1"/>
    </source>
</evidence>
<dbReference type="EMBL" id="JAWDHD010000014">
    <property type="protein sequence ID" value="MDU0251681.1"/>
    <property type="molecule type" value="Genomic_DNA"/>
</dbReference>
<gene>
    <name evidence="2" type="ORF">F9Z94_22795</name>
    <name evidence="3" type="ORF">GAY76_19120</name>
    <name evidence="4" type="ORF">LI282_19115</name>
    <name evidence="5" type="ORF">RVY68_08430</name>
    <name evidence="6" type="ORF">RVY68_08775</name>
    <name evidence="7" type="ORF">RVY68_12205</name>
    <name evidence="8" type="ORF">RVY68_14790</name>
    <name evidence="9" type="ORF">RVY68_19465</name>
    <name evidence="10" type="ORF">RVY68_19755</name>
    <name evidence="11" type="ORF">RVY68_24260</name>
</gene>
<sequence>MSTGKEISTKVVRVSPSVKKRLEIFQGGDTPNVVIDRMLTFFEVTGYNPRYASRNPTALVEKRVEDLVRIVKSQERDIFKPILEKLAGMGGGLHESPDYARLMNEMHDLQERNRKLQQQLAEYGEGSPADVEKEREKLRRLAELIKFQLNPDKFPKVKFCDDVKIPVSTLQLLIKKINEEYVL</sequence>
<evidence type="ECO:0000313" key="6">
    <source>
        <dbReference type="EMBL" id="MDU0248769.1"/>
    </source>
</evidence>
<evidence type="ECO:0000313" key="8">
    <source>
        <dbReference type="EMBL" id="MDU0249912.1"/>
    </source>
</evidence>
<feature type="coiled-coil region" evidence="1">
    <location>
        <begin position="99"/>
        <end position="126"/>
    </location>
</feature>
<dbReference type="EMBL" id="JAWDHD010000008">
    <property type="protein sequence ID" value="MDU0248705.1"/>
    <property type="molecule type" value="Genomic_DNA"/>
</dbReference>
<dbReference type="NCBIfam" id="NF041200">
    <property type="entry name" value="mob_BfmA_Nterm"/>
    <property type="match status" value="1"/>
</dbReference>
<evidence type="ECO:0000313" key="4">
    <source>
        <dbReference type="EMBL" id="MCB7283130.1"/>
    </source>
</evidence>
<name>A0A174S8F2_PHOVU</name>
<evidence type="ECO:0000313" key="10">
    <source>
        <dbReference type="EMBL" id="MDU0250840.1"/>
    </source>
</evidence>
<accession>A0A174S8F2</accession>
<dbReference type="InterPro" id="IPR048012">
    <property type="entry name" value="BfmA-like_N"/>
</dbReference>